<proteinExistence type="predicted"/>
<dbReference type="PRINTS" id="PR00455">
    <property type="entry name" value="HTHTETR"/>
</dbReference>
<dbReference type="GO" id="GO:0003700">
    <property type="term" value="F:DNA-binding transcription factor activity"/>
    <property type="evidence" value="ECO:0007669"/>
    <property type="project" value="TreeGrafter"/>
</dbReference>
<evidence type="ECO:0000256" key="1">
    <source>
        <dbReference type="ARBA" id="ARBA00023015"/>
    </source>
</evidence>
<keyword evidence="1" id="KW-0805">Transcription regulation</keyword>
<dbReference type="PANTHER" id="PTHR30055:SF234">
    <property type="entry name" value="HTH-TYPE TRANSCRIPTIONAL REGULATOR BETI"/>
    <property type="match status" value="1"/>
</dbReference>
<organism evidence="6 7">
    <name type="scientific">Leucobacter edaphi</name>
    <dbReference type="NCBI Taxonomy" id="2796472"/>
    <lineage>
        <taxon>Bacteria</taxon>
        <taxon>Bacillati</taxon>
        <taxon>Actinomycetota</taxon>
        <taxon>Actinomycetes</taxon>
        <taxon>Micrococcales</taxon>
        <taxon>Microbacteriaceae</taxon>
        <taxon>Leucobacter</taxon>
    </lineage>
</organism>
<dbReference type="InterPro" id="IPR050109">
    <property type="entry name" value="HTH-type_TetR-like_transc_reg"/>
</dbReference>
<keyword evidence="7" id="KW-1185">Reference proteome</keyword>
<gene>
    <name evidence="6" type="ORF">JD292_11090</name>
</gene>
<evidence type="ECO:0000256" key="3">
    <source>
        <dbReference type="ARBA" id="ARBA00023163"/>
    </source>
</evidence>
<dbReference type="RefSeq" id="WP_200132815.1">
    <property type="nucleotide sequence ID" value="NZ_JAEHOI010000011.1"/>
</dbReference>
<dbReference type="EMBL" id="JAEHOI010000011">
    <property type="protein sequence ID" value="MBK0422616.1"/>
    <property type="molecule type" value="Genomic_DNA"/>
</dbReference>
<dbReference type="InterPro" id="IPR009057">
    <property type="entry name" value="Homeodomain-like_sf"/>
</dbReference>
<sequence length="187" mass="19744">MSSPGRGRPRASSREELADAATELFLERGYAATAIADITRRAGVSRASFFNYFASKSALLWDVFDCRVEALEAGLAGPDGSLERGLDAFANGESPAVLALAIVDARTMGLEEELSQSRAERQLRIAAALEAQLRRDGETPVRAAARGGGYAAALLAAVWGWADRGAGRHDLAAAIRDAIGEARELLG</sequence>
<evidence type="ECO:0000313" key="7">
    <source>
        <dbReference type="Proteomes" id="UP000618733"/>
    </source>
</evidence>
<keyword evidence="2 4" id="KW-0238">DNA-binding</keyword>
<dbReference type="InterPro" id="IPR001647">
    <property type="entry name" value="HTH_TetR"/>
</dbReference>
<dbReference type="SUPFAM" id="SSF46689">
    <property type="entry name" value="Homeodomain-like"/>
    <property type="match status" value="1"/>
</dbReference>
<comment type="caution">
    <text evidence="6">The sequence shown here is derived from an EMBL/GenBank/DDBJ whole genome shotgun (WGS) entry which is preliminary data.</text>
</comment>
<feature type="domain" description="HTH tetR-type" evidence="5">
    <location>
        <begin position="11"/>
        <end position="71"/>
    </location>
</feature>
<feature type="DNA-binding region" description="H-T-H motif" evidence="4">
    <location>
        <begin position="34"/>
        <end position="53"/>
    </location>
</feature>
<keyword evidence="3" id="KW-0804">Transcription</keyword>
<reference evidence="6" key="1">
    <citation type="submission" date="2020-12" db="EMBL/GenBank/DDBJ databases">
        <title>Leucobacter sp. CAS2, isolated from Chromium sludge.</title>
        <authorList>
            <person name="Xu Z."/>
        </authorList>
    </citation>
    <scope>NUCLEOTIDE SEQUENCE</scope>
    <source>
        <strain evidence="6">CSA2</strain>
    </source>
</reference>
<dbReference type="GO" id="GO:0000976">
    <property type="term" value="F:transcription cis-regulatory region binding"/>
    <property type="evidence" value="ECO:0007669"/>
    <property type="project" value="TreeGrafter"/>
</dbReference>
<name>A0A934UYA8_9MICO</name>
<dbReference type="Proteomes" id="UP000618733">
    <property type="component" value="Unassembled WGS sequence"/>
</dbReference>
<evidence type="ECO:0000313" key="6">
    <source>
        <dbReference type="EMBL" id="MBK0422616.1"/>
    </source>
</evidence>
<dbReference type="PANTHER" id="PTHR30055">
    <property type="entry name" value="HTH-TYPE TRANSCRIPTIONAL REGULATOR RUTR"/>
    <property type="match status" value="1"/>
</dbReference>
<evidence type="ECO:0000259" key="5">
    <source>
        <dbReference type="PROSITE" id="PS50977"/>
    </source>
</evidence>
<protein>
    <submittedName>
        <fullName evidence="6">TetR family transcriptional regulator</fullName>
    </submittedName>
</protein>
<accession>A0A934UYA8</accession>
<evidence type="ECO:0000256" key="2">
    <source>
        <dbReference type="ARBA" id="ARBA00023125"/>
    </source>
</evidence>
<evidence type="ECO:0000256" key="4">
    <source>
        <dbReference type="PROSITE-ProRule" id="PRU00335"/>
    </source>
</evidence>
<dbReference type="Pfam" id="PF00440">
    <property type="entry name" value="TetR_N"/>
    <property type="match status" value="1"/>
</dbReference>
<dbReference type="PROSITE" id="PS50977">
    <property type="entry name" value="HTH_TETR_2"/>
    <property type="match status" value="1"/>
</dbReference>
<dbReference type="Gene3D" id="1.10.357.10">
    <property type="entry name" value="Tetracycline Repressor, domain 2"/>
    <property type="match status" value="1"/>
</dbReference>
<dbReference type="AlphaFoldDB" id="A0A934UYA8"/>